<reference evidence="1" key="1">
    <citation type="submission" date="2007-04" db="EMBL/GenBank/DDBJ databases">
        <authorList>
            <consortium name="The Broad Institute Genome Sequencing Platform"/>
            <person name="Birren B."/>
            <person name="Lander E."/>
            <person name="Galagan J."/>
            <person name="Nusbaum C."/>
            <person name="Devon K."/>
            <person name="Ma L.-J."/>
            <person name="Jaffe D."/>
            <person name="Butler J."/>
            <person name="Alvarez P."/>
            <person name="Gnerre S."/>
            <person name="Grabherr M."/>
            <person name="Kleber M."/>
            <person name="Mauceli E."/>
            <person name="Brockman W."/>
            <person name="MacCallum I.A."/>
            <person name="Young S."/>
            <person name="LaButti K."/>
            <person name="DeCaprio D."/>
            <person name="Crawford M."/>
            <person name="Koehrsen M."/>
            <person name="Engels R."/>
            <person name="Montgomery P."/>
            <person name="Pearson M."/>
            <person name="Howarth C."/>
            <person name="Larson L."/>
            <person name="White J."/>
            <person name="O'Leary S."/>
            <person name="Kodira C."/>
            <person name="Zeng Q."/>
            <person name="Yandava C."/>
            <person name="Alvarado L."/>
            <person name="Kistler C."/>
            <person name="Shim W.-B."/>
            <person name="Kang S."/>
            <person name="Woloshuk C."/>
        </authorList>
    </citation>
    <scope>NUCLEOTIDE SEQUENCE</scope>
    <source>
        <strain evidence="1">4287</strain>
    </source>
</reference>
<dbReference type="VEuPathDB" id="FungiDB:FOXG_09932"/>
<evidence type="ECO:0000313" key="2">
    <source>
        <dbReference type="Proteomes" id="UP000009097"/>
    </source>
</evidence>
<sequence>MAVSLKHVPRVDKTEFFQGFPAQGCANPVFP</sequence>
<accession>A0A0J9WPN2</accession>
<dbReference type="AlphaFoldDB" id="A0A0J9WPN2"/>
<organism evidence="1 2">
    <name type="scientific">Fusarium oxysporum f. sp. lycopersici (strain 4287 / CBS 123668 / FGSC 9935 / NRRL 34936)</name>
    <name type="common">Fusarium vascular wilt of tomato</name>
    <dbReference type="NCBI Taxonomy" id="426428"/>
    <lineage>
        <taxon>Eukaryota</taxon>
        <taxon>Fungi</taxon>
        <taxon>Dikarya</taxon>
        <taxon>Ascomycota</taxon>
        <taxon>Pezizomycotina</taxon>
        <taxon>Sordariomycetes</taxon>
        <taxon>Hypocreomycetidae</taxon>
        <taxon>Hypocreales</taxon>
        <taxon>Nectriaceae</taxon>
        <taxon>Fusarium</taxon>
        <taxon>Fusarium oxysporum species complex</taxon>
    </lineage>
</organism>
<dbReference type="GeneID" id="28951449"/>
<dbReference type="EMBL" id="DS231707">
    <property type="protein sequence ID" value="KNB09327.1"/>
    <property type="molecule type" value="Genomic_DNA"/>
</dbReference>
<reference evidence="1" key="2">
    <citation type="journal article" date="2010" name="Nature">
        <title>Comparative genomics reveals mobile pathogenicity chromosomes in Fusarium.</title>
        <authorList>
            <person name="Ma L.J."/>
            <person name="van der Does H.C."/>
            <person name="Borkovich K.A."/>
            <person name="Coleman J.J."/>
            <person name="Daboussi M.J."/>
            <person name="Di Pietro A."/>
            <person name="Dufresne M."/>
            <person name="Freitag M."/>
            <person name="Grabherr M."/>
            <person name="Henrissat B."/>
            <person name="Houterman P.M."/>
            <person name="Kang S."/>
            <person name="Shim W.B."/>
            <person name="Woloshuk C."/>
            <person name="Xie X."/>
            <person name="Xu J.R."/>
            <person name="Antoniw J."/>
            <person name="Baker S.E."/>
            <person name="Bluhm B.H."/>
            <person name="Breakspear A."/>
            <person name="Brown D.W."/>
            <person name="Butchko R.A."/>
            <person name="Chapman S."/>
            <person name="Coulson R."/>
            <person name="Coutinho P.M."/>
            <person name="Danchin E.G."/>
            <person name="Diener A."/>
            <person name="Gale L.R."/>
            <person name="Gardiner D.M."/>
            <person name="Goff S."/>
            <person name="Hammond-Kosack K.E."/>
            <person name="Hilburn K."/>
            <person name="Hua-Van A."/>
            <person name="Jonkers W."/>
            <person name="Kazan K."/>
            <person name="Kodira C.D."/>
            <person name="Koehrsen M."/>
            <person name="Kumar L."/>
            <person name="Lee Y.H."/>
            <person name="Li L."/>
            <person name="Manners J.M."/>
            <person name="Miranda-Saavedra D."/>
            <person name="Mukherjee M."/>
            <person name="Park G."/>
            <person name="Park J."/>
            <person name="Park S.Y."/>
            <person name="Proctor R.H."/>
            <person name="Regev A."/>
            <person name="Ruiz-Roldan M.C."/>
            <person name="Sain D."/>
            <person name="Sakthikumar S."/>
            <person name="Sykes S."/>
            <person name="Schwartz D.C."/>
            <person name="Turgeon B.G."/>
            <person name="Wapinski I."/>
            <person name="Yoder O."/>
            <person name="Young S."/>
            <person name="Zeng Q."/>
            <person name="Zhou S."/>
            <person name="Galagan J."/>
            <person name="Cuomo C.A."/>
            <person name="Kistler H.C."/>
            <person name="Rep M."/>
        </authorList>
    </citation>
    <scope>NUCLEOTIDE SEQUENCE [LARGE SCALE GENOMIC DNA]</scope>
    <source>
        <strain evidence="1">4287</strain>
    </source>
</reference>
<evidence type="ECO:0000313" key="1">
    <source>
        <dbReference type="EMBL" id="KNB09327.1"/>
    </source>
</evidence>
<dbReference type="RefSeq" id="XP_018247372.1">
    <property type="nucleotide sequence ID" value="XM_018389159.1"/>
</dbReference>
<proteinExistence type="predicted"/>
<protein>
    <submittedName>
        <fullName evidence="1">Uncharacterized protein</fullName>
    </submittedName>
</protein>
<dbReference type="KEGG" id="fox:FOXG_09932"/>
<dbReference type="Proteomes" id="UP000009097">
    <property type="component" value="Unassembled WGS sequence"/>
</dbReference>
<name>A0A0J9WPN2_FUSO4</name>
<gene>
    <name evidence="1" type="ORF">FOXG_09932</name>
</gene>